<keyword evidence="3" id="KW-1185">Reference proteome</keyword>
<sequence length="121" mass="13054">MPSVLPPSVVLWTCQGGESLSVCTAASFAVLLCYNVVYWRKGAHRSGLRNFMGLKKLLTSQRPKKFITRAAAGTSGHVSGRTKLEYVRALSCLGHIITADCMVMSTLGRKQGILVHVGMSS</sequence>
<feature type="transmembrane region" description="Helical" evidence="1">
    <location>
        <begin position="20"/>
        <end position="39"/>
    </location>
</feature>
<reference evidence="2 3" key="1">
    <citation type="submission" date="2023-03" db="EMBL/GenBank/DDBJ databases">
        <title>High-quality genome of Scylla paramamosain provides insights in environmental adaptation.</title>
        <authorList>
            <person name="Zhang L."/>
        </authorList>
    </citation>
    <scope>NUCLEOTIDE SEQUENCE [LARGE SCALE GENOMIC DNA]</scope>
    <source>
        <strain evidence="2">LZ_2023a</strain>
        <tissue evidence="2">Muscle</tissue>
    </source>
</reference>
<name>A0AAW0SDK4_SCYPA</name>
<dbReference type="AlphaFoldDB" id="A0AAW0SDK4"/>
<dbReference type="EMBL" id="JARAKH010001303">
    <property type="protein sequence ID" value="KAK8373201.1"/>
    <property type="molecule type" value="Genomic_DNA"/>
</dbReference>
<keyword evidence="1" id="KW-1133">Transmembrane helix</keyword>
<proteinExistence type="predicted"/>
<evidence type="ECO:0000313" key="3">
    <source>
        <dbReference type="Proteomes" id="UP001487740"/>
    </source>
</evidence>
<protein>
    <submittedName>
        <fullName evidence="2">Uncharacterized protein</fullName>
    </submittedName>
</protein>
<dbReference type="Proteomes" id="UP001487740">
    <property type="component" value="Unassembled WGS sequence"/>
</dbReference>
<evidence type="ECO:0000313" key="2">
    <source>
        <dbReference type="EMBL" id="KAK8373201.1"/>
    </source>
</evidence>
<comment type="caution">
    <text evidence="2">The sequence shown here is derived from an EMBL/GenBank/DDBJ whole genome shotgun (WGS) entry which is preliminary data.</text>
</comment>
<keyword evidence="1" id="KW-0472">Membrane</keyword>
<accession>A0AAW0SDK4</accession>
<organism evidence="2 3">
    <name type="scientific">Scylla paramamosain</name>
    <name type="common">Mud crab</name>
    <dbReference type="NCBI Taxonomy" id="85552"/>
    <lineage>
        <taxon>Eukaryota</taxon>
        <taxon>Metazoa</taxon>
        <taxon>Ecdysozoa</taxon>
        <taxon>Arthropoda</taxon>
        <taxon>Crustacea</taxon>
        <taxon>Multicrustacea</taxon>
        <taxon>Malacostraca</taxon>
        <taxon>Eumalacostraca</taxon>
        <taxon>Eucarida</taxon>
        <taxon>Decapoda</taxon>
        <taxon>Pleocyemata</taxon>
        <taxon>Brachyura</taxon>
        <taxon>Eubrachyura</taxon>
        <taxon>Portunoidea</taxon>
        <taxon>Portunidae</taxon>
        <taxon>Portuninae</taxon>
        <taxon>Scylla</taxon>
    </lineage>
</organism>
<keyword evidence="1" id="KW-0812">Transmembrane</keyword>
<evidence type="ECO:0000256" key="1">
    <source>
        <dbReference type="SAM" id="Phobius"/>
    </source>
</evidence>
<gene>
    <name evidence="2" type="ORF">O3P69_011826</name>
</gene>